<sequence>MNIFLSDPNNKAAPSSTHLMAVAGGHREADLYIHNCRVLNIYSGEILADVGVAIAGGRIAYVGTSRGMVGAGTEMIDAEDGLLVPGYVEPHSHFDLIVSLGRMAEAVLPLGTTTVVNDTLAMVGRFGKTGLDYLQSAASSLPLHVFFMVSRTSLAPELEELGYPTGASLSAEELADALGDDQVLGTVESLPWRKLLAGDPNLMASMELLLRSGPGTRGHFPGARADQIQALAAAGFTDCHEALSAEEALDRLRAGLYVILRHGPARPDLPALARLVHREEVDRSRLMFTTDWVPQAALVQTGHLNHVIATALELGISPIDAYRMATLNPARYLGIEDDVGAIAPRRYADILCLATLQEPLPRWVMASGRVVARNGLTVDGWDGERAEPKLPPYQPPVQETHVTDFRMATNRRGNVIVPTVELVDKTVTRRRDLHMAVRDGVVTPETRREVILKMAMPKPEGGFAVGFLVGMGAHLGGFSTSVASDPYHTLVIGSNDHDMATAYNRMVGNGGGIVAVQQGQIAAELPLPMGGFISTAPVPDIAADIELLNRWAQELGCPWDDIFLIQRYFTYIGVPFFRMPPWGIYDVKERAFLPPVLD</sequence>
<name>Q39TH8_GEOMG</name>
<comment type="catalytic activity">
    <reaction evidence="4">
        <text>adenine + H2O + H(+) = hypoxanthine + NH4(+)</text>
        <dbReference type="Rhea" id="RHEA:23688"/>
        <dbReference type="ChEBI" id="CHEBI:15377"/>
        <dbReference type="ChEBI" id="CHEBI:15378"/>
        <dbReference type="ChEBI" id="CHEBI:16708"/>
        <dbReference type="ChEBI" id="CHEBI:17368"/>
        <dbReference type="ChEBI" id="CHEBI:28938"/>
        <dbReference type="EC" id="3.5.4.2"/>
    </reaction>
</comment>
<dbReference type="SUPFAM" id="SSF51338">
    <property type="entry name" value="Composite domain of metallo-dependent hydrolases"/>
    <property type="match status" value="1"/>
</dbReference>
<dbReference type="InterPro" id="IPR026912">
    <property type="entry name" value="Adenine_deam_C"/>
</dbReference>
<dbReference type="eggNOG" id="COG1001">
    <property type="taxonomic scope" value="Bacteria"/>
</dbReference>
<protein>
    <recommendedName>
        <fullName evidence="2">adenine deaminase</fullName>
        <ecNumber evidence="2">3.5.4.2</ecNumber>
    </recommendedName>
</protein>
<evidence type="ECO:0000259" key="5">
    <source>
        <dbReference type="Pfam" id="PF01979"/>
    </source>
</evidence>
<reference evidence="7 8" key="2">
    <citation type="journal article" date="2009" name="BMC Microbiol.">
        <title>The genome sequence of Geobacter metallireducens: features of metabolism, physiology and regulation common and dissimilar to Geobacter sulfurreducens.</title>
        <authorList>
            <person name="Aklujkar M."/>
            <person name="Krushkal J."/>
            <person name="DiBartolo G."/>
            <person name="Lapidus A."/>
            <person name="Land M.L."/>
            <person name="Lovley D.R."/>
        </authorList>
    </citation>
    <scope>NUCLEOTIDE SEQUENCE [LARGE SCALE GENOMIC DNA]</scope>
    <source>
        <strain evidence="8">ATCC 53774 / DSM 7210 / GS-15</strain>
    </source>
</reference>
<dbReference type="PANTHER" id="PTHR11113:SF2">
    <property type="entry name" value="ADENINE DEAMINASE"/>
    <property type="match status" value="1"/>
</dbReference>
<proteinExistence type="inferred from homology"/>
<dbReference type="InterPro" id="IPR011059">
    <property type="entry name" value="Metal-dep_hydrolase_composite"/>
</dbReference>
<dbReference type="InterPro" id="IPR006680">
    <property type="entry name" value="Amidohydro-rel"/>
</dbReference>
<dbReference type="PANTHER" id="PTHR11113">
    <property type="entry name" value="N-ACETYLGLUCOSAMINE-6-PHOSPHATE DEACETYLASE"/>
    <property type="match status" value="1"/>
</dbReference>
<feature type="domain" description="Adenine deaminase C-terminal" evidence="6">
    <location>
        <begin position="426"/>
        <end position="589"/>
    </location>
</feature>
<dbReference type="EMBL" id="CP000148">
    <property type="protein sequence ID" value="ABB32446.2"/>
    <property type="molecule type" value="Genomic_DNA"/>
</dbReference>
<keyword evidence="3" id="KW-0378">Hydrolase</keyword>
<dbReference type="KEGG" id="gme:Gmet_2219"/>
<dbReference type="InterPro" id="IPR032466">
    <property type="entry name" value="Metal_Hydrolase"/>
</dbReference>
<evidence type="ECO:0000259" key="6">
    <source>
        <dbReference type="Pfam" id="PF13382"/>
    </source>
</evidence>
<organism evidence="7 8">
    <name type="scientific">Geobacter metallireducens (strain ATCC 53774 / DSM 7210 / GS-15)</name>
    <dbReference type="NCBI Taxonomy" id="269799"/>
    <lineage>
        <taxon>Bacteria</taxon>
        <taxon>Pseudomonadati</taxon>
        <taxon>Thermodesulfobacteriota</taxon>
        <taxon>Desulfuromonadia</taxon>
        <taxon>Geobacterales</taxon>
        <taxon>Geobacteraceae</taxon>
        <taxon>Geobacter</taxon>
    </lineage>
</organism>
<dbReference type="Pfam" id="PF01979">
    <property type="entry name" value="Amidohydro_1"/>
    <property type="match status" value="1"/>
</dbReference>
<comment type="similarity">
    <text evidence="1">Belongs to the metallo-dependent hydrolases superfamily. Adenine deaminase family.</text>
</comment>
<dbReference type="Gene3D" id="2.30.40.10">
    <property type="entry name" value="Urease, subunit C, domain 1"/>
    <property type="match status" value="1"/>
</dbReference>
<evidence type="ECO:0000313" key="8">
    <source>
        <dbReference type="Proteomes" id="UP000007073"/>
    </source>
</evidence>
<evidence type="ECO:0000256" key="1">
    <source>
        <dbReference type="ARBA" id="ARBA00006773"/>
    </source>
</evidence>
<evidence type="ECO:0000256" key="2">
    <source>
        <dbReference type="ARBA" id="ARBA00012782"/>
    </source>
</evidence>
<reference evidence="7 8" key="1">
    <citation type="submission" date="2005-10" db="EMBL/GenBank/DDBJ databases">
        <title>Complete sequence of Geobacter metallireducens GS-15.</title>
        <authorList>
            <consortium name="US DOE Joint Genome Institute"/>
            <person name="Copeland A."/>
            <person name="Lucas S."/>
            <person name="Lapidus A."/>
            <person name="Barry K."/>
            <person name="Detter J.C."/>
            <person name="Glavina T."/>
            <person name="Hammon N."/>
            <person name="Israni S."/>
            <person name="Pitluck S."/>
            <person name="Di Bartolo G."/>
            <person name="Chain P."/>
            <person name="Schmutz J."/>
            <person name="Larimer F."/>
            <person name="Land M."/>
            <person name="Kyrpides N."/>
            <person name="Ivanova N."/>
            <person name="Richardson P."/>
        </authorList>
    </citation>
    <scope>NUCLEOTIDE SEQUENCE [LARGE SCALE GENOMIC DNA]</scope>
    <source>
        <strain evidence="8">ATCC 53774 / DSM 7210 / GS-15</strain>
    </source>
</reference>
<evidence type="ECO:0000313" key="7">
    <source>
        <dbReference type="EMBL" id="ABB32446.2"/>
    </source>
</evidence>
<dbReference type="GO" id="GO:0000034">
    <property type="term" value="F:adenine deaminase activity"/>
    <property type="evidence" value="ECO:0007669"/>
    <property type="project" value="UniProtKB-EC"/>
</dbReference>
<gene>
    <name evidence="7" type="ordered locus">Gmet_2219</name>
</gene>
<dbReference type="HOGENOM" id="CLU_1269296_0_0_7"/>
<dbReference type="EC" id="3.5.4.2" evidence="2"/>
<dbReference type="Proteomes" id="UP000007073">
    <property type="component" value="Chromosome"/>
</dbReference>
<dbReference type="AlphaFoldDB" id="Q39TH8"/>
<feature type="domain" description="Amidohydrolase-related" evidence="5">
    <location>
        <begin position="83"/>
        <end position="364"/>
    </location>
</feature>
<dbReference type="Pfam" id="PF13382">
    <property type="entry name" value="Adenine_deam_C"/>
    <property type="match status" value="1"/>
</dbReference>
<evidence type="ECO:0000256" key="3">
    <source>
        <dbReference type="ARBA" id="ARBA00022801"/>
    </source>
</evidence>
<keyword evidence="8" id="KW-1185">Reference proteome</keyword>
<accession>Q39TH8</accession>
<dbReference type="Gene3D" id="3.20.20.140">
    <property type="entry name" value="Metal-dependent hydrolases"/>
    <property type="match status" value="1"/>
</dbReference>
<dbReference type="SUPFAM" id="SSF51556">
    <property type="entry name" value="Metallo-dependent hydrolases"/>
    <property type="match status" value="1"/>
</dbReference>
<evidence type="ECO:0000256" key="4">
    <source>
        <dbReference type="ARBA" id="ARBA00047720"/>
    </source>
</evidence>
<dbReference type="STRING" id="269799.Gmet_2219"/>